<evidence type="ECO:0000313" key="1">
    <source>
        <dbReference type="EMBL" id="MBM3092231.1"/>
    </source>
</evidence>
<gene>
    <name evidence="1" type="ORF">GFB56_15605</name>
</gene>
<dbReference type="RefSeq" id="WP_203528216.1">
    <property type="nucleotide sequence ID" value="NZ_CP083370.1"/>
</dbReference>
<keyword evidence="2" id="KW-1185">Reference proteome</keyword>
<proteinExistence type="predicted"/>
<organism evidence="1 2">
    <name type="scientific">Ensifer canadensis</name>
    <dbReference type="NCBI Taxonomy" id="555315"/>
    <lineage>
        <taxon>Bacteria</taxon>
        <taxon>Pseudomonadati</taxon>
        <taxon>Pseudomonadota</taxon>
        <taxon>Alphaproteobacteria</taxon>
        <taxon>Hyphomicrobiales</taxon>
        <taxon>Rhizobiaceae</taxon>
        <taxon>Sinorhizobium/Ensifer group</taxon>
        <taxon>Ensifer</taxon>
    </lineage>
</organism>
<reference evidence="1 2" key="1">
    <citation type="submission" date="2020-01" db="EMBL/GenBank/DDBJ databases">
        <title>Draft genome assembly of Ensifer adhaerens T173.</title>
        <authorList>
            <person name="Craig J.E."/>
            <person name="Stinchcombe J.R."/>
        </authorList>
    </citation>
    <scope>NUCLEOTIDE SEQUENCE [LARGE SCALE GENOMIC DNA]</scope>
    <source>
        <strain evidence="1 2">T173</strain>
    </source>
</reference>
<name>A0AAW4FM86_9HYPH</name>
<dbReference type="EMBL" id="WXFA01000008">
    <property type="protein sequence ID" value="MBM3092231.1"/>
    <property type="molecule type" value="Genomic_DNA"/>
</dbReference>
<accession>A0AAW4FM86</accession>
<comment type="caution">
    <text evidence="1">The sequence shown here is derived from an EMBL/GenBank/DDBJ whole genome shotgun (WGS) entry which is preliminary data.</text>
</comment>
<evidence type="ECO:0000313" key="2">
    <source>
        <dbReference type="Proteomes" id="UP000744980"/>
    </source>
</evidence>
<sequence>MSARQSAEYATAEKKLKRFLDAQTNVFQLHRELLDWCKASLDGEYDQRNYDVSKHVLKDVIAFEGAFDDFEVEFWNYAADIDGMRASVDSRVLQQGLADHKEYFFSKIEACVSILSEVVTEVSAVGLGWPFLYDLEESLEKLYDISEELIETDPSQMGSDLVLQLLSKVPPQRLAPLEVVATTTNIRRKVDAHLQSRISDVGMREAATALHEVLLDTYTEFERSNGDPRISRALEKCVGEIGRDFELFSPIRFGIYVGVANSFKDVISDEFTASLARQVISALFQCDIFLRNFNAWKEYSRDEEVTAVGDSSAALRDFQKAADDSIFDDDVRAALDDMAEDKRDFGERGKVDYSIFQSISNSVSEVCRQGLRFLSSLPRSVSSLLAETARDGVKSTIGALAVVWLFKYSELLISLSDRYAFFSWLKPVVEFIKTHAGG</sequence>
<dbReference type="AlphaFoldDB" id="A0AAW4FM86"/>
<dbReference type="Proteomes" id="UP000744980">
    <property type="component" value="Unassembled WGS sequence"/>
</dbReference>
<protein>
    <submittedName>
        <fullName evidence="1">Uncharacterized protein</fullName>
    </submittedName>
</protein>